<feature type="region of interest" description="Disordered" evidence="1">
    <location>
        <begin position="122"/>
        <end position="141"/>
    </location>
</feature>
<dbReference type="GO" id="GO:0000973">
    <property type="term" value="P:post-transcriptional tethering of RNA polymerase II gene DNA at nuclear periphery"/>
    <property type="evidence" value="ECO:0007669"/>
    <property type="project" value="TreeGrafter"/>
</dbReference>
<dbReference type="GO" id="GO:0008139">
    <property type="term" value="F:nuclear localization sequence binding"/>
    <property type="evidence" value="ECO:0007669"/>
    <property type="project" value="TreeGrafter"/>
</dbReference>
<dbReference type="GO" id="GO:0034398">
    <property type="term" value="P:telomere tethering at nuclear periphery"/>
    <property type="evidence" value="ECO:0007669"/>
    <property type="project" value="TreeGrafter"/>
</dbReference>
<dbReference type="Gene3D" id="1.10.10.2360">
    <property type="match status" value="1"/>
</dbReference>
<feature type="region of interest" description="Disordered" evidence="1">
    <location>
        <begin position="19"/>
        <end position="87"/>
    </location>
</feature>
<feature type="region of interest" description="Disordered" evidence="1">
    <location>
        <begin position="316"/>
        <end position="337"/>
    </location>
</feature>
<dbReference type="Proteomes" id="UP000297245">
    <property type="component" value="Unassembled WGS sequence"/>
</dbReference>
<dbReference type="GO" id="GO:0017056">
    <property type="term" value="F:structural constituent of nuclear pore"/>
    <property type="evidence" value="ECO:0007669"/>
    <property type="project" value="TreeGrafter"/>
</dbReference>
<proteinExistence type="predicted"/>
<accession>A0A4V4HC61</accession>
<dbReference type="GO" id="GO:0006405">
    <property type="term" value="P:RNA export from nucleus"/>
    <property type="evidence" value="ECO:0007669"/>
    <property type="project" value="TreeGrafter"/>
</dbReference>
<dbReference type="GO" id="GO:0044614">
    <property type="term" value="C:nuclear pore cytoplasmic filaments"/>
    <property type="evidence" value="ECO:0007669"/>
    <property type="project" value="TreeGrafter"/>
</dbReference>
<name>A0A4V4HC61_DENBC</name>
<gene>
    <name evidence="2" type="ORF">K435DRAFT_784764</name>
</gene>
<dbReference type="EMBL" id="ML179762">
    <property type="protein sequence ID" value="THU82045.1"/>
    <property type="molecule type" value="Genomic_DNA"/>
</dbReference>
<protein>
    <submittedName>
        <fullName evidence="2">Uncharacterized protein</fullName>
    </submittedName>
</protein>
<dbReference type="PANTHER" id="PTHR23198">
    <property type="entry name" value="NUCLEOPORIN"/>
    <property type="match status" value="1"/>
</dbReference>
<dbReference type="OrthoDB" id="3234974at2759"/>
<dbReference type="PANTHER" id="PTHR23198:SF6">
    <property type="entry name" value="NUCLEAR PORE COMPLEX PROTEIN NUP98-NUP96"/>
    <property type="match status" value="1"/>
</dbReference>
<dbReference type="InterPro" id="IPR037665">
    <property type="entry name" value="Nucleoporin_S59-like"/>
</dbReference>
<organism evidence="2 3">
    <name type="scientific">Dendrothele bispora (strain CBS 962.96)</name>
    <dbReference type="NCBI Taxonomy" id="1314807"/>
    <lineage>
        <taxon>Eukaryota</taxon>
        <taxon>Fungi</taxon>
        <taxon>Dikarya</taxon>
        <taxon>Basidiomycota</taxon>
        <taxon>Agaricomycotina</taxon>
        <taxon>Agaricomycetes</taxon>
        <taxon>Agaricomycetidae</taxon>
        <taxon>Agaricales</taxon>
        <taxon>Agaricales incertae sedis</taxon>
        <taxon>Dendrothele</taxon>
    </lineage>
</organism>
<feature type="compositionally biased region" description="Low complexity" evidence="1">
    <location>
        <begin position="132"/>
        <end position="141"/>
    </location>
</feature>
<evidence type="ECO:0000256" key="1">
    <source>
        <dbReference type="SAM" id="MobiDB-lite"/>
    </source>
</evidence>
<dbReference type="AlphaFoldDB" id="A0A4V4HC61"/>
<feature type="compositionally biased region" description="Low complexity" evidence="1">
    <location>
        <begin position="34"/>
        <end position="53"/>
    </location>
</feature>
<feature type="compositionally biased region" description="Gly residues" evidence="1">
    <location>
        <begin position="54"/>
        <end position="66"/>
    </location>
</feature>
<dbReference type="GO" id="GO:0003723">
    <property type="term" value="F:RNA binding"/>
    <property type="evidence" value="ECO:0007669"/>
    <property type="project" value="TreeGrafter"/>
</dbReference>
<feature type="compositionally biased region" description="Gly residues" evidence="1">
    <location>
        <begin position="19"/>
        <end position="33"/>
    </location>
</feature>
<dbReference type="GO" id="GO:0006606">
    <property type="term" value="P:protein import into nucleus"/>
    <property type="evidence" value="ECO:0007669"/>
    <property type="project" value="TreeGrafter"/>
</dbReference>
<sequence>MSLFSFGANTSGGGAFGGGGGGGGGGGSFGGFGASSSNSSNALGGPSGSSNTSGSGGSGGGGGGGAATSQAGSNQVIHLSGPPPSREAAQLMCTPAAIATGAKEKSFEEVRMDDYVLFYRNTGRAPPPVPETPTTQPERTAQGLPPLFEPQLIEDSKPAPEELPEWQIFSMVHVGSGTAIPDKMHTITAMPTMSGFSIEELRYYAYLGGRVQPPQDVIVEAQTQQSGFGASPTKSNGIQFGADTHETYLSISTKPEFSMHSFEELRVAYMQAGREMNSNEILGIPAAAAAASGPSSTPLAKAPTLVIPSNSTGFGSASTSGPFSFTPTQQPTSTFKF</sequence>
<reference evidence="2 3" key="1">
    <citation type="journal article" date="2019" name="Nat. Ecol. Evol.">
        <title>Megaphylogeny resolves global patterns of mushroom evolution.</title>
        <authorList>
            <person name="Varga T."/>
            <person name="Krizsan K."/>
            <person name="Foldi C."/>
            <person name="Dima B."/>
            <person name="Sanchez-Garcia M."/>
            <person name="Sanchez-Ramirez S."/>
            <person name="Szollosi G.J."/>
            <person name="Szarkandi J.G."/>
            <person name="Papp V."/>
            <person name="Albert L."/>
            <person name="Andreopoulos W."/>
            <person name="Angelini C."/>
            <person name="Antonin V."/>
            <person name="Barry K.W."/>
            <person name="Bougher N.L."/>
            <person name="Buchanan P."/>
            <person name="Buyck B."/>
            <person name="Bense V."/>
            <person name="Catcheside P."/>
            <person name="Chovatia M."/>
            <person name="Cooper J."/>
            <person name="Damon W."/>
            <person name="Desjardin D."/>
            <person name="Finy P."/>
            <person name="Geml J."/>
            <person name="Haridas S."/>
            <person name="Hughes K."/>
            <person name="Justo A."/>
            <person name="Karasinski D."/>
            <person name="Kautmanova I."/>
            <person name="Kiss B."/>
            <person name="Kocsube S."/>
            <person name="Kotiranta H."/>
            <person name="LaButti K.M."/>
            <person name="Lechner B.E."/>
            <person name="Liimatainen K."/>
            <person name="Lipzen A."/>
            <person name="Lukacs Z."/>
            <person name="Mihaltcheva S."/>
            <person name="Morgado L.N."/>
            <person name="Niskanen T."/>
            <person name="Noordeloos M.E."/>
            <person name="Ohm R.A."/>
            <person name="Ortiz-Santana B."/>
            <person name="Ovrebo C."/>
            <person name="Racz N."/>
            <person name="Riley R."/>
            <person name="Savchenko A."/>
            <person name="Shiryaev A."/>
            <person name="Soop K."/>
            <person name="Spirin V."/>
            <person name="Szebenyi C."/>
            <person name="Tomsovsky M."/>
            <person name="Tulloss R.E."/>
            <person name="Uehling J."/>
            <person name="Grigoriev I.V."/>
            <person name="Vagvolgyi C."/>
            <person name="Papp T."/>
            <person name="Martin F.M."/>
            <person name="Miettinen O."/>
            <person name="Hibbett D.S."/>
            <person name="Nagy L.G."/>
        </authorList>
    </citation>
    <scope>NUCLEOTIDE SEQUENCE [LARGE SCALE GENOMIC DNA]</scope>
    <source>
        <strain evidence="2 3">CBS 962.96</strain>
    </source>
</reference>
<keyword evidence="3" id="KW-1185">Reference proteome</keyword>
<evidence type="ECO:0000313" key="3">
    <source>
        <dbReference type="Proteomes" id="UP000297245"/>
    </source>
</evidence>
<evidence type="ECO:0000313" key="2">
    <source>
        <dbReference type="EMBL" id="THU82045.1"/>
    </source>
</evidence>